<dbReference type="InterPro" id="IPR001466">
    <property type="entry name" value="Beta-lactam-related"/>
</dbReference>
<sequence>MHPLTLLQREAEALDLALHSVEVLRGDELVVSATNPPLTVDTPRRTYSVSKTVTGFAVGLLVAEGRLGLDDPVVRHLPEHSPVHPWTGGTRVRDLLSMQGPHRATTYDRAGRGWVESWFRVPPTHRPGTVFTYDTSGTHVLAALVERLAGTSLTDYLRPRLLDPLGVSGSFRFLTDPEGVSQGGSGLVCSPRDLLHLGRLLRDGGRTDGNRLVPASLLREMTTPHADTSLQAWGAQLAGGYGHLLWLPVAGGGLMFGMGGQLVWTDPARDIVVVVTGDTQACPTGDHRLIDLLLGELGGAWGEPAPGATAASPGALSWPAPRHEPDHARPLVGGWAFRAGDATVTIDLDLGTDGGTLTRQTDAAGGIVTLPLRYGEPVRADLLTSRGGALPGDGGPGTVVVTSGWTAPGTLDVRCAVVGEVLATLVLRLVTGPDGSLTVQSRGYGEAVDPTWTFVATADAS</sequence>
<organism evidence="2 3">
    <name type="scientific">Isoptericola halotolerans</name>
    <dbReference type="NCBI Taxonomy" id="300560"/>
    <lineage>
        <taxon>Bacteria</taxon>
        <taxon>Bacillati</taxon>
        <taxon>Actinomycetota</taxon>
        <taxon>Actinomycetes</taxon>
        <taxon>Micrococcales</taxon>
        <taxon>Promicromonosporaceae</taxon>
        <taxon>Isoptericola</taxon>
    </lineage>
</organism>
<dbReference type="PANTHER" id="PTHR43283:SF7">
    <property type="entry name" value="BETA-LACTAMASE-RELATED DOMAIN-CONTAINING PROTEIN"/>
    <property type="match status" value="1"/>
</dbReference>
<accession>A0ABX2A6Y3</accession>
<dbReference type="Proteomes" id="UP000757540">
    <property type="component" value="Unassembled WGS sequence"/>
</dbReference>
<dbReference type="RefSeq" id="WP_171783567.1">
    <property type="nucleotide sequence ID" value="NZ_BAAAML010000006.1"/>
</dbReference>
<proteinExistence type="predicted"/>
<protein>
    <submittedName>
        <fullName evidence="2">CubicO group peptidase (Beta-lactamase class C family)</fullName>
    </submittedName>
</protein>
<dbReference type="PANTHER" id="PTHR43283">
    <property type="entry name" value="BETA-LACTAMASE-RELATED"/>
    <property type="match status" value="1"/>
</dbReference>
<reference evidence="2 3" key="1">
    <citation type="submission" date="2020-05" db="EMBL/GenBank/DDBJ databases">
        <title>Genomic Encyclopedia of Type Strains, Phase III (KMG-III): the genomes of soil and plant-associated and newly described type strains.</title>
        <authorList>
            <person name="Whitman W."/>
        </authorList>
    </citation>
    <scope>NUCLEOTIDE SEQUENCE [LARGE SCALE GENOMIC DNA]</scope>
    <source>
        <strain evidence="2 3">KCTC 19046</strain>
    </source>
</reference>
<evidence type="ECO:0000313" key="3">
    <source>
        <dbReference type="Proteomes" id="UP000757540"/>
    </source>
</evidence>
<dbReference type="Gene3D" id="3.40.710.10">
    <property type="entry name" value="DD-peptidase/beta-lactamase superfamily"/>
    <property type="match status" value="1"/>
</dbReference>
<dbReference type="EMBL" id="JABEZU010000002">
    <property type="protein sequence ID" value="NOV97348.1"/>
    <property type="molecule type" value="Genomic_DNA"/>
</dbReference>
<dbReference type="SUPFAM" id="SSF56601">
    <property type="entry name" value="beta-lactamase/transpeptidase-like"/>
    <property type="match status" value="1"/>
</dbReference>
<comment type="caution">
    <text evidence="2">The sequence shown here is derived from an EMBL/GenBank/DDBJ whole genome shotgun (WGS) entry which is preliminary data.</text>
</comment>
<name>A0ABX2A6Y3_9MICO</name>
<keyword evidence="3" id="KW-1185">Reference proteome</keyword>
<dbReference type="InterPro" id="IPR050789">
    <property type="entry name" value="Diverse_Enzym_Activities"/>
</dbReference>
<dbReference type="InterPro" id="IPR012338">
    <property type="entry name" value="Beta-lactam/transpept-like"/>
</dbReference>
<feature type="domain" description="Beta-lactamase-related" evidence="1">
    <location>
        <begin position="21"/>
        <end position="276"/>
    </location>
</feature>
<evidence type="ECO:0000313" key="2">
    <source>
        <dbReference type="EMBL" id="NOV97348.1"/>
    </source>
</evidence>
<gene>
    <name evidence="2" type="ORF">HDG69_001923</name>
</gene>
<dbReference type="Pfam" id="PF00144">
    <property type="entry name" value="Beta-lactamase"/>
    <property type="match status" value="1"/>
</dbReference>
<evidence type="ECO:0000259" key="1">
    <source>
        <dbReference type="Pfam" id="PF00144"/>
    </source>
</evidence>